<dbReference type="STRING" id="583356.Igag_1820"/>
<dbReference type="PANTHER" id="PTHR38597">
    <property type="entry name" value="BLL3834 PROTEIN"/>
    <property type="match status" value="1"/>
</dbReference>
<sequence length="404" mass="46128">MYITGASELPLHSGHVPPYLLQYMKRLGKAIAMYILDEFGPTTLVKRLSDPLWFQAFNNVIGMDWDSSGSTTVVLYVLKDFANVNTFKDIGFAILGGKGIDSRQISEELKALERYSNLDIDRLSYSSRLSAKIDGVALQDGYTLYIHGMAISEDSTWTIIQQGMNINIKQARRYHIYSSNIITAENDPHSGIACNNVGVALNLIDRESHRARKTIIDIVNDDVHSVIREIAEINRMLRRNSTLTKWINKEHSISTNKRYIDPNKNPLFYRPITNLSRIENILRHIASIEPKNFDELLLMRNVGPETIRALALVADIIYSDTPSFRDPVTHAIDPFIYAYAHGGKDGIPYPIKINVMKESIEFLERAIIEAKIDDKTKKDSLKRLHRLWKDILNSIIHEKDFKDQ</sequence>
<proteinExistence type="predicted"/>
<evidence type="ECO:0000313" key="2">
    <source>
        <dbReference type="Proteomes" id="UP000001304"/>
    </source>
</evidence>
<name>E0SSN2_IGNAA</name>
<dbReference type="KEGG" id="iag:Igag_1820"/>
<dbReference type="EMBL" id="CP002098">
    <property type="protein sequence ID" value="ADM28617.1"/>
    <property type="molecule type" value="Genomic_DNA"/>
</dbReference>
<dbReference type="PANTHER" id="PTHR38597:SF1">
    <property type="entry name" value="BLL3834 PROTEIN"/>
    <property type="match status" value="1"/>
</dbReference>
<organism evidence="1 2">
    <name type="scientific">Ignisphaera aggregans (strain DSM 17230 / JCM 13409 / AQ1.S1)</name>
    <dbReference type="NCBI Taxonomy" id="583356"/>
    <lineage>
        <taxon>Archaea</taxon>
        <taxon>Thermoproteota</taxon>
        <taxon>Thermoprotei</taxon>
        <taxon>Desulfurococcales</taxon>
        <taxon>Desulfurococcaceae</taxon>
        <taxon>Ignisphaera</taxon>
    </lineage>
</organism>
<reference evidence="1 2" key="1">
    <citation type="journal article" date="2010" name="Stand. Genomic Sci.">
        <title>Complete genome sequence of Ignisphaera aggregans type strain (AQ1.S1).</title>
        <authorList>
            <person name="Goker M."/>
            <person name="Held B."/>
            <person name="Lapidus A."/>
            <person name="Nolan M."/>
            <person name="Spring S."/>
            <person name="Yasawong M."/>
            <person name="Lucas S."/>
            <person name="Glavina Del Rio T."/>
            <person name="Tice H."/>
            <person name="Cheng J.F."/>
            <person name="Goodwin L."/>
            <person name="Tapia R."/>
            <person name="Pitluck S."/>
            <person name="Liolios K."/>
            <person name="Ivanova N."/>
            <person name="Mavromatis K."/>
            <person name="Mikhailova N."/>
            <person name="Pati A."/>
            <person name="Chen A."/>
            <person name="Palaniappan K."/>
            <person name="Brambilla E."/>
            <person name="Land M."/>
            <person name="Hauser L."/>
            <person name="Chang Y.J."/>
            <person name="Jeffries C.D."/>
            <person name="Brettin T."/>
            <person name="Detter J.C."/>
            <person name="Han C."/>
            <person name="Rohde M."/>
            <person name="Sikorski J."/>
            <person name="Woyke T."/>
            <person name="Bristow J."/>
            <person name="Eisen J.A."/>
            <person name="Markowitz V."/>
            <person name="Hugenholtz P."/>
            <person name="Kyrpides N.C."/>
            <person name="Klenk H.P."/>
        </authorList>
    </citation>
    <scope>NUCLEOTIDE SEQUENCE [LARGE SCALE GENOMIC DNA]</scope>
    <source>
        <strain evidence="2">DSM 17230 / JCM 13409 / AQ1.S1</strain>
    </source>
</reference>
<dbReference type="Pfam" id="PF05559">
    <property type="entry name" value="DUF763"/>
    <property type="match status" value="1"/>
</dbReference>
<protein>
    <recommendedName>
        <fullName evidence="3">DUF763 domain-containing protein</fullName>
    </recommendedName>
</protein>
<gene>
    <name evidence="1" type="ordered locus">Igag_1820</name>
</gene>
<dbReference type="Proteomes" id="UP000001304">
    <property type="component" value="Chromosome"/>
</dbReference>
<dbReference type="HOGENOM" id="CLU_061722_0_0_2"/>
<keyword evidence="2" id="KW-1185">Reference proteome</keyword>
<accession>E0SSN2</accession>
<dbReference type="AlphaFoldDB" id="E0SSN2"/>
<evidence type="ECO:0000313" key="1">
    <source>
        <dbReference type="EMBL" id="ADM28617.1"/>
    </source>
</evidence>
<dbReference type="InterPro" id="IPR008482">
    <property type="entry name" value="DUF763"/>
</dbReference>
<evidence type="ECO:0008006" key="3">
    <source>
        <dbReference type="Google" id="ProtNLM"/>
    </source>
</evidence>
<dbReference type="BioCyc" id="IAGG583356:GHAH-1808-MONOMER"/>